<reference evidence="1 2" key="1">
    <citation type="submission" date="2021-08" db="EMBL/GenBank/DDBJ databases">
        <title>Draft Genome Sequence of Phanerochaete sordida strain YK-624.</title>
        <authorList>
            <person name="Mori T."/>
            <person name="Dohra H."/>
            <person name="Suzuki T."/>
            <person name="Kawagishi H."/>
            <person name="Hirai H."/>
        </authorList>
    </citation>
    <scope>NUCLEOTIDE SEQUENCE [LARGE SCALE GENOMIC DNA]</scope>
    <source>
        <strain evidence="1 2">YK-624</strain>
    </source>
</reference>
<accession>A0A9P3GF62</accession>
<evidence type="ECO:0000313" key="1">
    <source>
        <dbReference type="EMBL" id="GJE93692.1"/>
    </source>
</evidence>
<name>A0A9P3GF62_9APHY</name>
<sequence length="494" mass="55975">MTDEPRRPRNILDILPDDVFAAIFEVAYLHHFPHCRLHDGLILDSPIAASHVCRRWRRVSLSLSSLWSCIHVMPHQGRHSARITETYLARSGLISPVSIVMGCLVTNFERRPDWDKVFDEFAITLWPPFETSWALLLAHKHRWKHCALASLHQEVTEQLLQSLKGSSLPLLEYFSVISYSEVDESLTSTALDVSAPALVHLRTDVVPMLSSPQDVFGKLTHFKLHNMTPNSIDVLRVLKIASATLVDITFANVHFVTEEAVSQISLPLVCRMTMQDVTESKRKSLSTSFVATVCNSAAALKDLYISSEGQLLQDIEETQLSFPTVETLQIILSPTQLLPLVFLHAFPAVTAVDIISMNFMHVSRPNPRYLHFAMQLGALRPAPFWPLLQTLKLTGIDDEATVTKFVGTRHRSGHPIKRLVLGKETYSLGRQALDLCAKIGVKVSYKDHFDEFMLYGQHNPIPPWDPVTDKPAFVPWENIRCSWEFDDQFPLRFE</sequence>
<dbReference type="Proteomes" id="UP000703269">
    <property type="component" value="Unassembled WGS sequence"/>
</dbReference>
<keyword evidence="2" id="KW-1185">Reference proteome</keyword>
<dbReference type="AlphaFoldDB" id="A0A9P3GF62"/>
<comment type="caution">
    <text evidence="1">The sequence shown here is derived from an EMBL/GenBank/DDBJ whole genome shotgun (WGS) entry which is preliminary data.</text>
</comment>
<proteinExistence type="predicted"/>
<evidence type="ECO:0000313" key="2">
    <source>
        <dbReference type="Proteomes" id="UP000703269"/>
    </source>
</evidence>
<gene>
    <name evidence="1" type="ORF">PsYK624_098520</name>
</gene>
<organism evidence="1 2">
    <name type="scientific">Phanerochaete sordida</name>
    <dbReference type="NCBI Taxonomy" id="48140"/>
    <lineage>
        <taxon>Eukaryota</taxon>
        <taxon>Fungi</taxon>
        <taxon>Dikarya</taxon>
        <taxon>Basidiomycota</taxon>
        <taxon>Agaricomycotina</taxon>
        <taxon>Agaricomycetes</taxon>
        <taxon>Polyporales</taxon>
        <taxon>Phanerochaetaceae</taxon>
        <taxon>Phanerochaete</taxon>
    </lineage>
</organism>
<evidence type="ECO:0008006" key="3">
    <source>
        <dbReference type="Google" id="ProtNLM"/>
    </source>
</evidence>
<protein>
    <recommendedName>
        <fullName evidence="3">F-box domain-containing protein</fullName>
    </recommendedName>
</protein>
<dbReference type="EMBL" id="BPQB01000034">
    <property type="protein sequence ID" value="GJE93692.1"/>
    <property type="molecule type" value="Genomic_DNA"/>
</dbReference>